<keyword evidence="3" id="KW-1185">Reference proteome</keyword>
<dbReference type="InterPro" id="IPR013783">
    <property type="entry name" value="Ig-like_fold"/>
</dbReference>
<evidence type="ECO:0000259" key="1">
    <source>
        <dbReference type="Pfam" id="PF01345"/>
    </source>
</evidence>
<accession>A0A929L056</accession>
<organism evidence="2 3">
    <name type="scientific">Mucilaginibacter myungsuensis</name>
    <dbReference type="NCBI Taxonomy" id="649104"/>
    <lineage>
        <taxon>Bacteria</taxon>
        <taxon>Pseudomonadati</taxon>
        <taxon>Bacteroidota</taxon>
        <taxon>Sphingobacteriia</taxon>
        <taxon>Sphingobacteriales</taxon>
        <taxon>Sphingobacteriaceae</taxon>
        <taxon>Mucilaginibacter</taxon>
    </lineage>
</organism>
<name>A0A929L056_9SPHI</name>
<dbReference type="InterPro" id="IPR036179">
    <property type="entry name" value="Ig-like_dom_sf"/>
</dbReference>
<dbReference type="EMBL" id="JADFFL010000001">
    <property type="protein sequence ID" value="MBE9660871.1"/>
    <property type="molecule type" value="Genomic_DNA"/>
</dbReference>
<comment type="caution">
    <text evidence="2">The sequence shown here is derived from an EMBL/GenBank/DDBJ whole genome shotgun (WGS) entry which is preliminary data.</text>
</comment>
<evidence type="ECO:0000313" key="3">
    <source>
        <dbReference type="Proteomes" id="UP000622475"/>
    </source>
</evidence>
<reference evidence="2" key="1">
    <citation type="submission" date="2020-10" db="EMBL/GenBank/DDBJ databases">
        <title>Mucilaginibacter mali sp. nov., isolated from rhizosphere soil of apple orchard.</title>
        <authorList>
            <person name="Lee J.-S."/>
            <person name="Kim H.S."/>
            <person name="Kim J.-S."/>
        </authorList>
    </citation>
    <scope>NUCLEOTIDE SEQUENCE</scope>
    <source>
        <strain evidence="2">KCTC 22746</strain>
    </source>
</reference>
<dbReference type="SUPFAM" id="SSF48726">
    <property type="entry name" value="Immunoglobulin"/>
    <property type="match status" value="1"/>
</dbReference>
<gene>
    <name evidence="2" type="ORF">IRJ16_03165</name>
</gene>
<dbReference type="NCBIfam" id="TIGR01451">
    <property type="entry name" value="B_ant_repeat"/>
    <property type="match status" value="1"/>
</dbReference>
<dbReference type="Proteomes" id="UP000622475">
    <property type="component" value="Unassembled WGS sequence"/>
</dbReference>
<dbReference type="InterPro" id="IPR026341">
    <property type="entry name" value="T9SS_type_B"/>
</dbReference>
<dbReference type="AlphaFoldDB" id="A0A929L056"/>
<dbReference type="InterPro" id="IPR001434">
    <property type="entry name" value="OmcB-like_DUF11"/>
</dbReference>
<dbReference type="Pfam" id="PF13585">
    <property type="entry name" value="CHU_C"/>
    <property type="match status" value="1"/>
</dbReference>
<sequence>MFDLRVNIAVIAVLLMYALTGSATKKGAPVYAAPQTVTIVQGQTATLRAASVNGVAFQWLKNGVFIPGATQTTYVVSTAGSYQVLSTNAANCTSDLSDPVIVNVQQANFTDVAIGINAVKVSDNMDDPFRYTIMLKNNGPVTATDVNVQNKIPAEVSYKSMDKPAKGTADYDAFNNNITWRLAQLDVGETTSLTYTVKALKVGRIENTATVSSQPADMDLANNTASTTLMMAGLYIPNVFTPNGDGVNDTFEIPNLNTYIANELSIVNRWNATVYEKKNYQNDWTGSGLNEGTYFYLLKVQTANGKWDIYKGYITLIRTIKSN</sequence>
<dbReference type="Pfam" id="PF01345">
    <property type="entry name" value="DUF11"/>
    <property type="match status" value="1"/>
</dbReference>
<proteinExistence type="predicted"/>
<evidence type="ECO:0000313" key="2">
    <source>
        <dbReference type="EMBL" id="MBE9660871.1"/>
    </source>
</evidence>
<protein>
    <submittedName>
        <fullName evidence="2">Gliding motility-associated C-terminal domain-containing protein</fullName>
    </submittedName>
</protein>
<dbReference type="Gene3D" id="2.60.40.10">
    <property type="entry name" value="Immunoglobulins"/>
    <property type="match status" value="1"/>
</dbReference>
<dbReference type="RefSeq" id="WP_194110059.1">
    <property type="nucleotide sequence ID" value="NZ_JADFFL010000001.1"/>
</dbReference>
<feature type="domain" description="DUF11" evidence="1">
    <location>
        <begin position="111"/>
        <end position="229"/>
    </location>
</feature>
<dbReference type="Gene3D" id="2.60.40.1170">
    <property type="entry name" value="Mu homology domain, subdomain B"/>
    <property type="match status" value="1"/>
</dbReference>
<dbReference type="NCBIfam" id="TIGR04131">
    <property type="entry name" value="Bac_Flav_CTERM"/>
    <property type="match status" value="1"/>
</dbReference>
<dbReference type="InterPro" id="IPR047589">
    <property type="entry name" value="DUF11_rpt"/>
</dbReference>